<dbReference type="Pfam" id="PF12838">
    <property type="entry name" value="Fer4_7"/>
    <property type="match status" value="1"/>
</dbReference>
<feature type="domain" description="4Fe-4S ferredoxin-type" evidence="5">
    <location>
        <begin position="1"/>
        <end position="29"/>
    </location>
</feature>
<reference evidence="7" key="1">
    <citation type="journal article" date="2019" name="Int. J. Syst. Evol. Microbiol.">
        <title>The Global Catalogue of Microorganisms (GCM) 10K type strain sequencing project: providing services to taxonomists for standard genome sequencing and annotation.</title>
        <authorList>
            <consortium name="The Broad Institute Genomics Platform"/>
            <consortium name="The Broad Institute Genome Sequencing Center for Infectious Disease"/>
            <person name="Wu L."/>
            <person name="Ma J."/>
        </authorList>
    </citation>
    <scope>NUCLEOTIDE SEQUENCE [LARGE SCALE GENOMIC DNA]</scope>
    <source>
        <strain evidence="7">CGMCC 1.10131</strain>
    </source>
</reference>
<dbReference type="Proteomes" id="UP000651977">
    <property type="component" value="Unassembled WGS sequence"/>
</dbReference>
<dbReference type="Gene3D" id="3.30.70.20">
    <property type="match status" value="1"/>
</dbReference>
<dbReference type="SUPFAM" id="SSF54862">
    <property type="entry name" value="4Fe-4S ferredoxins"/>
    <property type="match status" value="1"/>
</dbReference>
<dbReference type="RefSeq" id="WP_055732255.1">
    <property type="nucleotide sequence ID" value="NZ_BMDY01000004.1"/>
</dbReference>
<dbReference type="InterPro" id="IPR050157">
    <property type="entry name" value="PSI_iron-sulfur_center"/>
</dbReference>
<keyword evidence="7" id="KW-1185">Reference proteome</keyword>
<proteinExistence type="predicted"/>
<dbReference type="InterPro" id="IPR047927">
    <property type="entry name" value="YfhL-like"/>
</dbReference>
<evidence type="ECO:0000256" key="3">
    <source>
        <dbReference type="ARBA" id="ARBA00023004"/>
    </source>
</evidence>
<evidence type="ECO:0000256" key="4">
    <source>
        <dbReference type="ARBA" id="ARBA00023014"/>
    </source>
</evidence>
<keyword evidence="3" id="KW-0408">Iron</keyword>
<evidence type="ECO:0000259" key="5">
    <source>
        <dbReference type="PROSITE" id="PS51379"/>
    </source>
</evidence>
<accession>A0ABQ1HY70</accession>
<comment type="caution">
    <text evidence="6">The sequence shown here is derived from an EMBL/GenBank/DDBJ whole genome shotgun (WGS) entry which is preliminary data.</text>
</comment>
<name>A0ABQ1HY70_9ALTE</name>
<feature type="domain" description="4Fe-4S ferredoxin-type" evidence="5">
    <location>
        <begin position="32"/>
        <end position="64"/>
    </location>
</feature>
<dbReference type="PROSITE" id="PS00198">
    <property type="entry name" value="4FE4S_FER_1"/>
    <property type="match status" value="1"/>
</dbReference>
<protein>
    <submittedName>
        <fullName evidence="6">Ferredoxin</fullName>
    </submittedName>
</protein>
<dbReference type="EMBL" id="BMDY01000004">
    <property type="protein sequence ID" value="GGA98119.1"/>
    <property type="molecule type" value="Genomic_DNA"/>
</dbReference>
<keyword evidence="4" id="KW-0411">Iron-sulfur</keyword>
<evidence type="ECO:0000313" key="6">
    <source>
        <dbReference type="EMBL" id="GGA98119.1"/>
    </source>
</evidence>
<dbReference type="PANTHER" id="PTHR24960:SF79">
    <property type="entry name" value="PHOTOSYSTEM I IRON-SULFUR CENTER"/>
    <property type="match status" value="1"/>
</dbReference>
<dbReference type="PROSITE" id="PS51379">
    <property type="entry name" value="4FE4S_FER_2"/>
    <property type="match status" value="2"/>
</dbReference>
<dbReference type="NCBIfam" id="NF033683">
    <property type="entry name" value="di_4Fe-4S_YfhL"/>
    <property type="match status" value="1"/>
</dbReference>
<organism evidence="6 7">
    <name type="scientific">Agarivorans gilvus</name>
    <dbReference type="NCBI Taxonomy" id="680279"/>
    <lineage>
        <taxon>Bacteria</taxon>
        <taxon>Pseudomonadati</taxon>
        <taxon>Pseudomonadota</taxon>
        <taxon>Gammaproteobacteria</taxon>
        <taxon>Alteromonadales</taxon>
        <taxon>Alteromonadaceae</taxon>
        <taxon>Agarivorans</taxon>
    </lineage>
</organism>
<evidence type="ECO:0000256" key="1">
    <source>
        <dbReference type="ARBA" id="ARBA00022485"/>
    </source>
</evidence>
<sequence length="90" mass="9870">MALLISKKCINCDMCEPECPNQAISYDGVITVIDPARCTECKGHYDRPTCIDVCPIDCISVDPAHVETEEQLYDKFVALHGDLLIAKGAV</sequence>
<dbReference type="PANTHER" id="PTHR24960">
    <property type="entry name" value="PHOTOSYSTEM I IRON-SULFUR CENTER-RELATED"/>
    <property type="match status" value="1"/>
</dbReference>
<dbReference type="InterPro" id="IPR017896">
    <property type="entry name" value="4Fe4S_Fe-S-bd"/>
</dbReference>
<evidence type="ECO:0000313" key="7">
    <source>
        <dbReference type="Proteomes" id="UP000651977"/>
    </source>
</evidence>
<gene>
    <name evidence="6" type="ORF">GCM10007414_08850</name>
</gene>
<keyword evidence="1" id="KW-0004">4Fe-4S</keyword>
<evidence type="ECO:0000256" key="2">
    <source>
        <dbReference type="ARBA" id="ARBA00022723"/>
    </source>
</evidence>
<dbReference type="InterPro" id="IPR017900">
    <property type="entry name" value="4Fe4S_Fe_S_CS"/>
</dbReference>
<keyword evidence="2" id="KW-0479">Metal-binding</keyword>